<feature type="transmembrane region" description="Helical" evidence="1">
    <location>
        <begin position="270"/>
        <end position="289"/>
    </location>
</feature>
<dbReference type="Proteomes" id="UP000179807">
    <property type="component" value="Unassembled WGS sequence"/>
</dbReference>
<dbReference type="GO" id="GO:0009190">
    <property type="term" value="P:cyclic nucleotide biosynthetic process"/>
    <property type="evidence" value="ECO:0007669"/>
    <property type="project" value="InterPro"/>
</dbReference>
<evidence type="ECO:0000313" key="4">
    <source>
        <dbReference type="Proteomes" id="UP000179807"/>
    </source>
</evidence>
<feature type="transmembrane region" description="Helical" evidence="1">
    <location>
        <begin position="138"/>
        <end position="156"/>
    </location>
</feature>
<dbReference type="VEuPathDB" id="TrichDB:TRFO_17868"/>
<dbReference type="RefSeq" id="XP_068365513.1">
    <property type="nucleotide sequence ID" value="XM_068499837.1"/>
</dbReference>
<name>A0A1J4KM50_9EUKA</name>
<dbReference type="Pfam" id="PF00211">
    <property type="entry name" value="Guanylate_cyc"/>
    <property type="match status" value="1"/>
</dbReference>
<keyword evidence="1" id="KW-0472">Membrane</keyword>
<keyword evidence="1" id="KW-1133">Transmembrane helix</keyword>
<feature type="transmembrane region" description="Helical" evidence="1">
    <location>
        <begin position="206"/>
        <end position="224"/>
    </location>
</feature>
<evidence type="ECO:0000313" key="3">
    <source>
        <dbReference type="EMBL" id="OHT12377.1"/>
    </source>
</evidence>
<feature type="transmembrane region" description="Helical" evidence="1">
    <location>
        <begin position="959"/>
        <end position="979"/>
    </location>
</feature>
<reference evidence="3" key="1">
    <citation type="submission" date="2016-10" db="EMBL/GenBank/DDBJ databases">
        <authorList>
            <person name="Benchimol M."/>
            <person name="Almeida L.G."/>
            <person name="Vasconcelos A.T."/>
            <person name="Perreira-Neves A."/>
            <person name="Rosa I.A."/>
            <person name="Tasca T."/>
            <person name="Bogo M.R."/>
            <person name="de Souza W."/>
        </authorList>
    </citation>
    <scope>NUCLEOTIDE SEQUENCE [LARGE SCALE GENOMIC DNA]</scope>
    <source>
        <strain evidence="3">K</strain>
    </source>
</reference>
<proteinExistence type="predicted"/>
<feature type="transmembrane region" description="Helical" evidence="1">
    <location>
        <begin position="301"/>
        <end position="324"/>
    </location>
</feature>
<feature type="transmembrane region" description="Helical" evidence="1">
    <location>
        <begin position="330"/>
        <end position="350"/>
    </location>
</feature>
<dbReference type="InterPro" id="IPR001054">
    <property type="entry name" value="A/G_cyclase"/>
</dbReference>
<feature type="transmembrane region" description="Helical" evidence="1">
    <location>
        <begin position="1126"/>
        <end position="1146"/>
    </location>
</feature>
<gene>
    <name evidence="3" type="ORF">TRFO_17868</name>
</gene>
<feature type="transmembrane region" description="Helical" evidence="1">
    <location>
        <begin position="172"/>
        <end position="199"/>
    </location>
</feature>
<dbReference type="SUPFAM" id="SSF55073">
    <property type="entry name" value="Nucleotide cyclase"/>
    <property type="match status" value="1"/>
</dbReference>
<feature type="transmembrane region" description="Helical" evidence="1">
    <location>
        <begin position="63"/>
        <end position="82"/>
    </location>
</feature>
<feature type="transmembrane region" description="Helical" evidence="1">
    <location>
        <begin position="1097"/>
        <end position="1114"/>
    </location>
</feature>
<dbReference type="Gene3D" id="3.30.70.1230">
    <property type="entry name" value="Nucleotide cyclase"/>
    <property type="match status" value="1"/>
</dbReference>
<organism evidence="3 4">
    <name type="scientific">Tritrichomonas foetus</name>
    <dbReference type="NCBI Taxonomy" id="1144522"/>
    <lineage>
        <taxon>Eukaryota</taxon>
        <taxon>Metamonada</taxon>
        <taxon>Parabasalia</taxon>
        <taxon>Tritrichomonadida</taxon>
        <taxon>Tritrichomonadidae</taxon>
        <taxon>Tritrichomonas</taxon>
    </lineage>
</organism>
<accession>A0A1J4KM50</accession>
<feature type="transmembrane region" description="Helical" evidence="1">
    <location>
        <begin position="863"/>
        <end position="883"/>
    </location>
</feature>
<protein>
    <recommendedName>
        <fullName evidence="2">Guanylate cyclase domain-containing protein</fullName>
    </recommendedName>
</protein>
<keyword evidence="1" id="KW-0812">Transmembrane</keyword>
<keyword evidence="4" id="KW-1185">Reference proteome</keyword>
<feature type="transmembrane region" description="Helical" evidence="1">
    <location>
        <begin position="649"/>
        <end position="670"/>
    </location>
</feature>
<evidence type="ECO:0000259" key="2">
    <source>
        <dbReference type="Pfam" id="PF00211"/>
    </source>
</evidence>
<comment type="caution">
    <text evidence="3">The sequence shown here is derived from an EMBL/GenBank/DDBJ whole genome shotgun (WGS) entry which is preliminary data.</text>
</comment>
<dbReference type="GeneID" id="94834541"/>
<evidence type="ECO:0000256" key="1">
    <source>
        <dbReference type="SAM" id="Phobius"/>
    </source>
</evidence>
<feature type="transmembrane region" description="Helical" evidence="1">
    <location>
        <begin position="94"/>
        <end position="113"/>
    </location>
</feature>
<sequence>MEYLRKLCKKYPFNFQFESFDSSCCIMESATNNSSTTTTSSSYETKKDHLPFLKKSYLSRFRLTFCEFFAFAYCSCPIHPLFMKICSVIRLIQIYIPSMLLTLSSLFSHSFVLRRMRKILTVFTRALPVDTDIDKVRVASYVVLAFLIFEFLFLFYNTNRFQKKTTIHPFSLQYICIFSFNINVIVKPIAVSISTFLILSKHQTSADFIVCIFIYVVLILNVLIDLAQNSVSLFFLPTSFLTLKQKSHFAFTLICPLLTFFNELMVFANYYYICQAILIILYILLYLSVESYGFIIQLWEAKAFFATIFTSIVTIITLTCFDIFQKHIPIYLLIILFAIWVLAYIMSHFYRNHQITRSLRILTELQEDSVNFQQFKTPHKLSRVILHGFIFAHEYCINFSIFRDSLEYFPDNLSILYIFAKFLAIYPEEGHQLSWIQLSINRNHRKKFTSKYITTQINAILMKRDTSLSPELKRKLQSISQLMATSKLRVRNAWESAISGNSSRLLPLFEKATVLIDQINLKFTNLQSYHSNNHYALSLQASYCKDILADYKEAERLFEKIRFLQSGKASSIDQPFLFGRIYFPLLPSKITVSSSQLVINEIPQHSSQEEYAIIPKDEESSLDMSFDAMTLHSQMKSSIDSINVPSINFSIYFIVFSMFIIFFAYFITMLCVTPTLSSKISDPSKYLSIVGNIRYSFHMVAATAARLHGEISDGFSDKCEYDENINELIGGSCSSLNKLQYICNQALKALEEIPAMQLITATNRYLKNAQTIIFNKKHQYKDYQNWTSYITVERTLHEELIYYIETVILLSSDETYLNDTTSHYYANIMMNFNEISDPLLQASDLLMEFLESQVTVIQSKFTLAQIIVCTIVPLIDIIVVIILSKWIVSNQQKVYHCFTSLPKSTLQIMMSKLDNTTIQTGHQTTVSIALDDVTDTKAKDDKIIALFHTAQHGSSNKNVILFVCSMIVIAAIKSAYLYFSMALFINGSDSFKQSTPHLESIVTSFVDMLESCSTLSLYGNSNRPIHLTIQQLNDTFMNTFSGSLTKFHTFYFGNKSMNIDPIVLTTSAVYDQITEIFEFQSNISSRHELYTSYPFDIMYYFAMNYLLMTYSTTLKSSIPLNPTNDYLMNAWHIVVYHLYPYFFVPLFKVVSSDISRLITNQLVQHYLVNIFLDILGIIFSFIAIYLLVKTHQQLVSALRLLLHAPTHILLQSRYITAILSNNFSFLEMNLSMIDESTFDKVIIDFPEGFAKLDANGNVLKVNVLGQHLIGDLSYIDIKQKKSVVMINDVSIEISISKYGTGYLATFHDLTNQLKNQKLIEEEEKRRDSLYKMIIPESIIKNYGDPSPNKMIAFKSNNVVVSAIQVKPRDSTDMKRLYSEIIDQLRIMQKQYECIEYIDIEFTKIIIIGGLVDSNTSAEAVAEQVLQYTYEAVVYIKSLRDDKQKDFDVLTGFVSGGPISCGLVFLSSVPQFDVFGDVIDYAKIMCEYGSDNSIHLTRSSYELIYGANFDIREQGALNLPLLGDIMTYNILL</sequence>
<dbReference type="InterPro" id="IPR029787">
    <property type="entry name" value="Nucleotide_cyclase"/>
</dbReference>
<dbReference type="GO" id="GO:0035556">
    <property type="term" value="P:intracellular signal transduction"/>
    <property type="evidence" value="ECO:0007669"/>
    <property type="project" value="InterPro"/>
</dbReference>
<feature type="transmembrane region" description="Helical" evidence="1">
    <location>
        <begin position="1166"/>
        <end position="1188"/>
    </location>
</feature>
<dbReference type="EMBL" id="MLAK01000565">
    <property type="protein sequence ID" value="OHT12377.1"/>
    <property type="molecule type" value="Genomic_DNA"/>
</dbReference>
<feature type="domain" description="Guanylate cyclase" evidence="2">
    <location>
        <begin position="1370"/>
        <end position="1529"/>
    </location>
</feature>